<sequence>MERYQYLIIIILALNSSIVAINHTITSFHTYTPDFYCKDDNKTAACDIAECVAGYQFNNDDWTPVTEFNLVCGNRLLAPLINTLYFSGVTVGAIVCGILADIFGRKFLVVICIYFQLTLGLCLYFANSLEAFISIRTIQGFFVQGLQGCTYTLLLEFCPTKFRTGAGVLWEIFWAFGLIFLGLMSLAIRDWHYLQIVVSIPSIITAICIWIVPESPLWYLSIGKTSQSITSIKKLAKYNKDDTFNNALVNNSNLEKLTKYGEFKSNDGDASKRSDKNPIFSIFKNAILRKHAFVMITVWFSVTLSYYGILFYLPSLSGNRHSNFIIGAVIEIVAYVLAFFLLQRFSRRYFMLTCQFVNGGILIFLGLIAYLEVTSDFMDTFIIVMTLIAKGLAVSSFCTMFIYASELFPTMQRSAAIGLFGFWARIGSLLAPQLMILTEYNGDLLPMAIMAFLIIISGALLLLLPETKGEKLVNNIDEANEMWGKSKKNGTQM</sequence>
<reference evidence="7" key="1">
    <citation type="journal article" date="2014" name="Insect Biochem. Mol. Biol.">
        <title>An insight into the sialome of the frog biting fly, Corethrella appendiculata.</title>
        <authorList>
            <person name="Ribeiro J.M.C."/>
            <person name="Chagas A.C."/>
            <person name="Pham V.M."/>
            <person name="Lounibos L.P."/>
            <person name="Calvo E."/>
        </authorList>
    </citation>
    <scope>NUCLEOTIDE SEQUENCE</scope>
    <source>
        <tissue evidence="7">Salivary glands</tissue>
    </source>
</reference>
<dbReference type="GO" id="GO:0022857">
    <property type="term" value="F:transmembrane transporter activity"/>
    <property type="evidence" value="ECO:0007669"/>
    <property type="project" value="InterPro"/>
</dbReference>
<accession>U5EG39</accession>
<keyword evidence="2 5" id="KW-0812">Transmembrane</keyword>
<feature type="transmembrane region" description="Helical" evidence="5">
    <location>
        <begin position="382"/>
        <end position="404"/>
    </location>
</feature>
<keyword evidence="4 5" id="KW-0472">Membrane</keyword>
<evidence type="ECO:0000313" key="7">
    <source>
        <dbReference type="EMBL" id="JAB56263.1"/>
    </source>
</evidence>
<dbReference type="InterPro" id="IPR036259">
    <property type="entry name" value="MFS_trans_sf"/>
</dbReference>
<dbReference type="EMBL" id="GANO01003608">
    <property type="protein sequence ID" value="JAB56263.1"/>
    <property type="molecule type" value="mRNA"/>
</dbReference>
<feature type="transmembrane region" description="Helical" evidence="5">
    <location>
        <begin position="107"/>
        <end position="126"/>
    </location>
</feature>
<feature type="transmembrane region" description="Helical" evidence="5">
    <location>
        <begin position="167"/>
        <end position="187"/>
    </location>
</feature>
<dbReference type="SUPFAM" id="SSF103473">
    <property type="entry name" value="MFS general substrate transporter"/>
    <property type="match status" value="1"/>
</dbReference>
<feature type="transmembrane region" description="Helical" evidence="5">
    <location>
        <begin position="292"/>
        <end position="312"/>
    </location>
</feature>
<feature type="transmembrane region" description="Helical" evidence="5">
    <location>
        <begin position="349"/>
        <end position="370"/>
    </location>
</feature>
<evidence type="ECO:0000256" key="3">
    <source>
        <dbReference type="ARBA" id="ARBA00022989"/>
    </source>
</evidence>
<feature type="transmembrane region" description="Helical" evidence="5">
    <location>
        <begin position="324"/>
        <end position="342"/>
    </location>
</feature>
<dbReference type="InterPro" id="IPR005828">
    <property type="entry name" value="MFS_sugar_transport-like"/>
</dbReference>
<protein>
    <submittedName>
        <fullName evidence="7">Putative synaptic vesicle transporter svop</fullName>
    </submittedName>
</protein>
<evidence type="ECO:0000259" key="6">
    <source>
        <dbReference type="PROSITE" id="PS50850"/>
    </source>
</evidence>
<dbReference type="Pfam" id="PF00083">
    <property type="entry name" value="Sugar_tr"/>
    <property type="match status" value="1"/>
</dbReference>
<organism evidence="7">
    <name type="scientific">Corethrella appendiculata</name>
    <dbReference type="NCBI Taxonomy" id="1370023"/>
    <lineage>
        <taxon>Eukaryota</taxon>
        <taxon>Metazoa</taxon>
        <taxon>Ecdysozoa</taxon>
        <taxon>Arthropoda</taxon>
        <taxon>Hexapoda</taxon>
        <taxon>Insecta</taxon>
        <taxon>Pterygota</taxon>
        <taxon>Neoptera</taxon>
        <taxon>Endopterygota</taxon>
        <taxon>Diptera</taxon>
        <taxon>Nematocera</taxon>
        <taxon>Culicoidea</taxon>
        <taxon>Chaoboridae</taxon>
        <taxon>Corethrella</taxon>
    </lineage>
</organism>
<proteinExistence type="evidence at transcript level"/>
<feature type="transmembrane region" description="Helical" evidence="5">
    <location>
        <begin position="7"/>
        <end position="25"/>
    </location>
</feature>
<dbReference type="Gene3D" id="1.20.1250.20">
    <property type="entry name" value="MFS general substrate transporter like domains"/>
    <property type="match status" value="1"/>
</dbReference>
<evidence type="ECO:0000256" key="5">
    <source>
        <dbReference type="SAM" id="Phobius"/>
    </source>
</evidence>
<dbReference type="PANTHER" id="PTHR24064">
    <property type="entry name" value="SOLUTE CARRIER FAMILY 22 MEMBER"/>
    <property type="match status" value="1"/>
</dbReference>
<dbReference type="PROSITE" id="PS50850">
    <property type="entry name" value="MFS"/>
    <property type="match status" value="1"/>
</dbReference>
<feature type="transmembrane region" description="Helical" evidence="5">
    <location>
        <begin position="416"/>
        <end position="438"/>
    </location>
</feature>
<feature type="transmembrane region" description="Helical" evidence="5">
    <location>
        <begin position="444"/>
        <end position="464"/>
    </location>
</feature>
<feature type="transmembrane region" description="Helical" evidence="5">
    <location>
        <begin position="138"/>
        <end position="155"/>
    </location>
</feature>
<feature type="transmembrane region" description="Helical" evidence="5">
    <location>
        <begin position="193"/>
        <end position="212"/>
    </location>
</feature>
<feature type="transmembrane region" description="Helical" evidence="5">
    <location>
        <begin position="76"/>
        <end position="100"/>
    </location>
</feature>
<name>U5EG39_9DIPT</name>
<evidence type="ECO:0000256" key="1">
    <source>
        <dbReference type="ARBA" id="ARBA00004141"/>
    </source>
</evidence>
<keyword evidence="3 5" id="KW-1133">Transmembrane helix</keyword>
<dbReference type="InterPro" id="IPR020846">
    <property type="entry name" value="MFS_dom"/>
</dbReference>
<feature type="domain" description="Major facilitator superfamily (MFS) profile" evidence="6">
    <location>
        <begin position="8"/>
        <end position="468"/>
    </location>
</feature>
<evidence type="ECO:0000256" key="4">
    <source>
        <dbReference type="ARBA" id="ARBA00023136"/>
    </source>
</evidence>
<dbReference type="AlphaFoldDB" id="U5EG39"/>
<dbReference type="GO" id="GO:0016020">
    <property type="term" value="C:membrane"/>
    <property type="evidence" value="ECO:0007669"/>
    <property type="project" value="UniProtKB-SubCell"/>
</dbReference>
<evidence type="ECO:0000256" key="2">
    <source>
        <dbReference type="ARBA" id="ARBA00022692"/>
    </source>
</evidence>
<comment type="subcellular location">
    <subcellularLocation>
        <location evidence="1">Membrane</location>
        <topology evidence="1">Multi-pass membrane protein</topology>
    </subcellularLocation>
</comment>